<proteinExistence type="predicted"/>
<evidence type="ECO:0000256" key="2">
    <source>
        <dbReference type="SAM" id="SignalP"/>
    </source>
</evidence>
<keyword evidence="3" id="KW-0689">Ribosomal protein</keyword>
<dbReference type="EMBL" id="JAATJU010015726">
    <property type="protein sequence ID" value="KAH0517585.1"/>
    <property type="molecule type" value="Genomic_DNA"/>
</dbReference>
<organism evidence="3 4">
    <name type="scientific">Microtus ochrogaster</name>
    <name type="common">Prairie vole</name>
    <dbReference type="NCBI Taxonomy" id="79684"/>
    <lineage>
        <taxon>Eukaryota</taxon>
        <taxon>Metazoa</taxon>
        <taxon>Chordata</taxon>
        <taxon>Craniata</taxon>
        <taxon>Vertebrata</taxon>
        <taxon>Euteleostomi</taxon>
        <taxon>Mammalia</taxon>
        <taxon>Eutheria</taxon>
        <taxon>Euarchontoglires</taxon>
        <taxon>Glires</taxon>
        <taxon>Rodentia</taxon>
        <taxon>Myomorpha</taxon>
        <taxon>Muroidea</taxon>
        <taxon>Cricetidae</taxon>
        <taxon>Arvicolinae</taxon>
        <taxon>Microtus</taxon>
    </lineage>
</organism>
<protein>
    <submittedName>
        <fullName evidence="3">40S ribosomal protein S6</fullName>
    </submittedName>
</protein>
<dbReference type="AlphaFoldDB" id="A0A8J6KXG1"/>
<evidence type="ECO:0000313" key="3">
    <source>
        <dbReference type="EMBL" id="KAH0517585.1"/>
    </source>
</evidence>
<sequence>MMSTKAPVIWCLVVLHAPQHECKPLACSEEKHTKKNKEEAAEYAKHLDKRMKDAEEKCQKQIVKIHRECFTNNTFRYFSSSSIC</sequence>
<feature type="coiled-coil region" evidence="1">
    <location>
        <begin position="37"/>
        <end position="64"/>
    </location>
</feature>
<evidence type="ECO:0000313" key="4">
    <source>
        <dbReference type="Proteomes" id="UP000710432"/>
    </source>
</evidence>
<accession>A0A8J6KXG1</accession>
<evidence type="ECO:0000256" key="1">
    <source>
        <dbReference type="SAM" id="Coils"/>
    </source>
</evidence>
<comment type="caution">
    <text evidence="3">The sequence shown here is derived from an EMBL/GenBank/DDBJ whole genome shotgun (WGS) entry which is preliminary data.</text>
</comment>
<feature type="signal peptide" evidence="2">
    <location>
        <begin position="1"/>
        <end position="22"/>
    </location>
</feature>
<keyword evidence="3" id="KW-0687">Ribonucleoprotein</keyword>
<name>A0A8J6KXG1_MICOH</name>
<keyword evidence="2" id="KW-0732">Signal</keyword>
<dbReference type="GO" id="GO:0005840">
    <property type="term" value="C:ribosome"/>
    <property type="evidence" value="ECO:0007669"/>
    <property type="project" value="UniProtKB-KW"/>
</dbReference>
<gene>
    <name evidence="3" type="ORF">LTLLF_120110</name>
</gene>
<reference evidence="3" key="1">
    <citation type="submission" date="2020-03" db="EMBL/GenBank/DDBJ databases">
        <title>Studies in the Genomics of Life Span.</title>
        <authorList>
            <person name="Glass D."/>
        </authorList>
    </citation>
    <scope>NUCLEOTIDE SEQUENCE</scope>
    <source>
        <strain evidence="3">LTLLF</strain>
        <tissue evidence="3">Muscle</tissue>
    </source>
</reference>
<keyword evidence="1" id="KW-0175">Coiled coil</keyword>
<dbReference type="Proteomes" id="UP000710432">
    <property type="component" value="Unassembled WGS sequence"/>
</dbReference>
<dbReference type="Gene3D" id="1.20.5.2650">
    <property type="match status" value="1"/>
</dbReference>
<feature type="chain" id="PRO_5035290664" evidence="2">
    <location>
        <begin position="23"/>
        <end position="84"/>
    </location>
</feature>